<dbReference type="Proteomes" id="UP001596002">
    <property type="component" value="Unassembled WGS sequence"/>
</dbReference>
<dbReference type="CDD" id="cd00158">
    <property type="entry name" value="RHOD"/>
    <property type="match status" value="1"/>
</dbReference>
<dbReference type="SUPFAM" id="SSF52821">
    <property type="entry name" value="Rhodanese/Cell cycle control phosphatase"/>
    <property type="match status" value="1"/>
</dbReference>
<dbReference type="PROSITE" id="PS50206">
    <property type="entry name" value="RHODANESE_3"/>
    <property type="match status" value="1"/>
</dbReference>
<sequence length="98" mass="11201">MNILPLDVKERLEKGEKLNIIDVREDQEVATGKIPGSKHIRLSEIPDRLHEIDPNVETIMVCRSGNRSGKACEYLMSRGYRNVKNMMGGMMNWEGDIE</sequence>
<feature type="domain" description="Rhodanese" evidence="1">
    <location>
        <begin position="14"/>
        <end position="98"/>
    </location>
</feature>
<gene>
    <name evidence="2" type="ORF">ACFO8Q_07495</name>
</gene>
<name>A0ABV9Q079_9BACL</name>
<dbReference type="InterPro" id="IPR001763">
    <property type="entry name" value="Rhodanese-like_dom"/>
</dbReference>
<organism evidence="2 3">
    <name type="scientific">Effusibacillus consociatus</name>
    <dbReference type="NCBI Taxonomy" id="1117041"/>
    <lineage>
        <taxon>Bacteria</taxon>
        <taxon>Bacillati</taxon>
        <taxon>Bacillota</taxon>
        <taxon>Bacilli</taxon>
        <taxon>Bacillales</taxon>
        <taxon>Alicyclobacillaceae</taxon>
        <taxon>Effusibacillus</taxon>
    </lineage>
</organism>
<proteinExistence type="predicted"/>
<dbReference type="PANTHER" id="PTHR43031">
    <property type="entry name" value="FAD-DEPENDENT OXIDOREDUCTASE"/>
    <property type="match status" value="1"/>
</dbReference>
<reference evidence="3" key="1">
    <citation type="journal article" date="2019" name="Int. J. Syst. Evol. Microbiol.">
        <title>The Global Catalogue of Microorganisms (GCM) 10K type strain sequencing project: providing services to taxonomists for standard genome sequencing and annotation.</title>
        <authorList>
            <consortium name="The Broad Institute Genomics Platform"/>
            <consortium name="The Broad Institute Genome Sequencing Center for Infectious Disease"/>
            <person name="Wu L."/>
            <person name="Ma J."/>
        </authorList>
    </citation>
    <scope>NUCLEOTIDE SEQUENCE [LARGE SCALE GENOMIC DNA]</scope>
    <source>
        <strain evidence="3">WYCCWR 12678</strain>
    </source>
</reference>
<dbReference type="Gene3D" id="3.40.250.10">
    <property type="entry name" value="Rhodanese-like domain"/>
    <property type="match status" value="1"/>
</dbReference>
<dbReference type="PANTHER" id="PTHR43031:SF17">
    <property type="entry name" value="SULFURTRANSFERASE YTWF-RELATED"/>
    <property type="match status" value="1"/>
</dbReference>
<dbReference type="RefSeq" id="WP_380025142.1">
    <property type="nucleotide sequence ID" value="NZ_JBHSHC010000051.1"/>
</dbReference>
<protein>
    <submittedName>
        <fullName evidence="2">Rhodanese-like domain-containing protein</fullName>
    </submittedName>
</protein>
<keyword evidence="3" id="KW-1185">Reference proteome</keyword>
<accession>A0ABV9Q079</accession>
<evidence type="ECO:0000313" key="2">
    <source>
        <dbReference type="EMBL" id="MFC4767204.1"/>
    </source>
</evidence>
<comment type="caution">
    <text evidence="2">The sequence shown here is derived from an EMBL/GenBank/DDBJ whole genome shotgun (WGS) entry which is preliminary data.</text>
</comment>
<dbReference type="EMBL" id="JBHSHC010000051">
    <property type="protein sequence ID" value="MFC4767204.1"/>
    <property type="molecule type" value="Genomic_DNA"/>
</dbReference>
<dbReference type="InterPro" id="IPR036873">
    <property type="entry name" value="Rhodanese-like_dom_sf"/>
</dbReference>
<evidence type="ECO:0000313" key="3">
    <source>
        <dbReference type="Proteomes" id="UP001596002"/>
    </source>
</evidence>
<dbReference type="Pfam" id="PF00581">
    <property type="entry name" value="Rhodanese"/>
    <property type="match status" value="1"/>
</dbReference>
<evidence type="ECO:0000259" key="1">
    <source>
        <dbReference type="PROSITE" id="PS50206"/>
    </source>
</evidence>
<dbReference type="InterPro" id="IPR050229">
    <property type="entry name" value="GlpE_sulfurtransferase"/>
</dbReference>
<dbReference type="SMART" id="SM00450">
    <property type="entry name" value="RHOD"/>
    <property type="match status" value="1"/>
</dbReference>